<dbReference type="CDD" id="cd05401">
    <property type="entry name" value="NT_GlnE_GlnD_like"/>
    <property type="match status" value="1"/>
</dbReference>
<dbReference type="CDD" id="cd00038">
    <property type="entry name" value="CAP_ED"/>
    <property type="match status" value="1"/>
</dbReference>
<dbReference type="SMART" id="SM00116">
    <property type="entry name" value="CBS"/>
    <property type="match status" value="2"/>
</dbReference>
<evidence type="ECO:0000256" key="1">
    <source>
        <dbReference type="ARBA" id="ARBA00023122"/>
    </source>
</evidence>
<dbReference type="InterPro" id="IPR005105">
    <property type="entry name" value="GlnD_Uridyltrans_N"/>
</dbReference>
<accession>A0A378PRG1</accession>
<protein>
    <submittedName>
        <fullName evidence="5">Predicted signal-transduction protein containing cAMP-binding and CBS domains</fullName>
    </submittedName>
</protein>
<gene>
    <name evidence="5" type="ORF">NCTC9426_00559</name>
</gene>
<dbReference type="InterPro" id="IPR046342">
    <property type="entry name" value="CBS_dom_sf"/>
</dbReference>
<dbReference type="Pfam" id="PF10335">
    <property type="entry name" value="DUF294_C"/>
    <property type="match status" value="1"/>
</dbReference>
<name>A0A378PRG1_MORBO</name>
<dbReference type="InterPro" id="IPR051257">
    <property type="entry name" value="Diverse_CBS-Domain"/>
</dbReference>
<keyword evidence="1 2" id="KW-0129">CBS domain</keyword>
<dbReference type="Pfam" id="PF00571">
    <property type="entry name" value="CBS"/>
    <property type="match status" value="2"/>
</dbReference>
<dbReference type="Pfam" id="PF03445">
    <property type="entry name" value="DUF294"/>
    <property type="match status" value="1"/>
</dbReference>
<dbReference type="Proteomes" id="UP000254133">
    <property type="component" value="Unassembled WGS sequence"/>
</dbReference>
<dbReference type="SUPFAM" id="SSF54631">
    <property type="entry name" value="CBS-domain pair"/>
    <property type="match status" value="1"/>
</dbReference>
<dbReference type="InterPro" id="IPR018821">
    <property type="entry name" value="DUF294_put_nucleoTrafse_sb-bd"/>
</dbReference>
<dbReference type="InterPro" id="IPR014710">
    <property type="entry name" value="RmlC-like_jellyroll"/>
</dbReference>
<dbReference type="InterPro" id="IPR000644">
    <property type="entry name" value="CBS_dom"/>
</dbReference>
<dbReference type="GO" id="GO:0008773">
    <property type="term" value="F:[protein-PII] uridylyltransferase activity"/>
    <property type="evidence" value="ECO:0007669"/>
    <property type="project" value="InterPro"/>
</dbReference>
<dbReference type="Pfam" id="PF00027">
    <property type="entry name" value="cNMP_binding"/>
    <property type="match status" value="1"/>
</dbReference>
<dbReference type="Gene3D" id="2.60.120.10">
    <property type="entry name" value="Jelly Rolls"/>
    <property type="match status" value="1"/>
</dbReference>
<dbReference type="Gene3D" id="3.10.580.10">
    <property type="entry name" value="CBS-domain"/>
    <property type="match status" value="1"/>
</dbReference>
<evidence type="ECO:0000256" key="2">
    <source>
        <dbReference type="PROSITE-ProRule" id="PRU00703"/>
    </source>
</evidence>
<dbReference type="EMBL" id="UGPZ01000002">
    <property type="protein sequence ID" value="STY90543.1"/>
    <property type="molecule type" value="Genomic_DNA"/>
</dbReference>
<feature type="domain" description="CBS" evidence="4">
    <location>
        <begin position="212"/>
        <end position="270"/>
    </location>
</feature>
<evidence type="ECO:0000259" key="3">
    <source>
        <dbReference type="PROSITE" id="PS50042"/>
    </source>
</evidence>
<dbReference type="PROSITE" id="PS50042">
    <property type="entry name" value="CNMP_BINDING_3"/>
    <property type="match status" value="1"/>
</dbReference>
<organism evidence="5 6">
    <name type="scientific">Moraxella bovis</name>
    <dbReference type="NCBI Taxonomy" id="476"/>
    <lineage>
        <taxon>Bacteria</taxon>
        <taxon>Pseudomonadati</taxon>
        <taxon>Pseudomonadota</taxon>
        <taxon>Gammaproteobacteria</taxon>
        <taxon>Moraxellales</taxon>
        <taxon>Moraxellaceae</taxon>
        <taxon>Moraxella</taxon>
    </lineage>
</organism>
<feature type="domain" description="Cyclic nucleotide-binding" evidence="3">
    <location>
        <begin position="10"/>
        <end position="125"/>
    </location>
</feature>
<evidence type="ECO:0000313" key="6">
    <source>
        <dbReference type="Proteomes" id="UP000254133"/>
    </source>
</evidence>
<sequence length="602" mass="66687">MDRFNFNFTPYNTLNPAEQKLLQKQVQIVFFDDNAPIITAGEPMDALYVVIKGVVKELGDDGDVVALYRTNDSFEARALFEATSAHSFISAEQSLVYAIPKSLILNLIGSNVRFGAYFYTGIVERFNSLTPHDIGQDISGLFHAKVADAYHHSTLSVDGELTLAELARLMKDNKSKSVLVNDGKKIGLITESIFRDVIAGGARTDDPIHTYANFNIIGIDGEDFLFNALLTMMSHRIQRLAVKDNGRIIGLLEQMDILAYLSSHSHLVAERLHRADTLSELAQIAQQMTDSVSSLQAGGMSAVQLAKLMQVLNGQLFEKAWQMIAPPQMVAKTCLIVMGSEGRGEQVLKTDQDNALIADDDVDMEALHGYAVEFSDTLAKFGYPPCMGGIMASNPKWCQTVSDFKRTVAHWCKSADGTSLMDMAIFLDARTVAGKADLFDEVKRHLNAHLDKDVGMQMNFARAIMQFDEHNRGFFAKILGKGETHKMDIKKMGLFPVVHGVRALALKACLDETSTFDRLITLKNQGIISEQLAKDTADALAYLMNLRLKAGLFYVRNGEPISPNQVDTELLSTLERDLLKDALAVVKRFKHEVKSQFGLHNV</sequence>
<proteinExistence type="predicted"/>
<dbReference type="PANTHER" id="PTHR43080">
    <property type="entry name" value="CBS DOMAIN-CONTAINING PROTEIN CBSX3, MITOCHONDRIAL"/>
    <property type="match status" value="1"/>
</dbReference>
<reference evidence="5 6" key="1">
    <citation type="submission" date="2018-06" db="EMBL/GenBank/DDBJ databases">
        <authorList>
            <consortium name="Pathogen Informatics"/>
            <person name="Doyle S."/>
        </authorList>
    </citation>
    <scope>NUCLEOTIDE SEQUENCE [LARGE SCALE GENOMIC DNA]</scope>
    <source>
        <strain evidence="5 6">NCTC9426</strain>
    </source>
</reference>
<dbReference type="AlphaFoldDB" id="A0A378PRG1"/>
<dbReference type="PROSITE" id="PS51371">
    <property type="entry name" value="CBS"/>
    <property type="match status" value="1"/>
</dbReference>
<evidence type="ECO:0000313" key="5">
    <source>
        <dbReference type="EMBL" id="STY90543.1"/>
    </source>
</evidence>
<dbReference type="InterPro" id="IPR000595">
    <property type="entry name" value="cNMP-bd_dom"/>
</dbReference>
<dbReference type="PANTHER" id="PTHR43080:SF2">
    <property type="entry name" value="CBS DOMAIN-CONTAINING PROTEIN"/>
    <property type="match status" value="1"/>
</dbReference>
<dbReference type="InterPro" id="IPR018490">
    <property type="entry name" value="cNMP-bd_dom_sf"/>
</dbReference>
<dbReference type="RefSeq" id="WP_115368792.1">
    <property type="nucleotide sequence ID" value="NZ_UGPZ01000002.1"/>
</dbReference>
<dbReference type="SUPFAM" id="SSF51206">
    <property type="entry name" value="cAMP-binding domain-like"/>
    <property type="match status" value="1"/>
</dbReference>
<evidence type="ECO:0000259" key="4">
    <source>
        <dbReference type="PROSITE" id="PS51371"/>
    </source>
</evidence>